<proteinExistence type="predicted"/>
<dbReference type="EMBL" id="ML987194">
    <property type="protein sequence ID" value="KAF2250434.1"/>
    <property type="molecule type" value="Genomic_DNA"/>
</dbReference>
<keyword evidence="2" id="KW-1185">Reference proteome</keyword>
<dbReference type="OrthoDB" id="3658421at2759"/>
<evidence type="ECO:0000313" key="1">
    <source>
        <dbReference type="EMBL" id="KAF2250434.1"/>
    </source>
</evidence>
<protein>
    <submittedName>
        <fullName evidence="1">Uncharacterized protein</fullName>
    </submittedName>
</protein>
<name>A0A6A6IIN3_9PLEO</name>
<accession>A0A6A6IIN3</accession>
<organism evidence="1 2">
    <name type="scientific">Trematosphaeria pertusa</name>
    <dbReference type="NCBI Taxonomy" id="390896"/>
    <lineage>
        <taxon>Eukaryota</taxon>
        <taxon>Fungi</taxon>
        <taxon>Dikarya</taxon>
        <taxon>Ascomycota</taxon>
        <taxon>Pezizomycotina</taxon>
        <taxon>Dothideomycetes</taxon>
        <taxon>Pleosporomycetidae</taxon>
        <taxon>Pleosporales</taxon>
        <taxon>Massarineae</taxon>
        <taxon>Trematosphaeriaceae</taxon>
        <taxon>Trematosphaeria</taxon>
    </lineage>
</organism>
<dbReference type="RefSeq" id="XP_033685438.1">
    <property type="nucleotide sequence ID" value="XM_033832062.1"/>
</dbReference>
<reference evidence="1" key="1">
    <citation type="journal article" date="2020" name="Stud. Mycol.">
        <title>101 Dothideomycetes genomes: a test case for predicting lifestyles and emergence of pathogens.</title>
        <authorList>
            <person name="Haridas S."/>
            <person name="Albert R."/>
            <person name="Binder M."/>
            <person name="Bloem J."/>
            <person name="Labutti K."/>
            <person name="Salamov A."/>
            <person name="Andreopoulos B."/>
            <person name="Baker S."/>
            <person name="Barry K."/>
            <person name="Bills G."/>
            <person name="Bluhm B."/>
            <person name="Cannon C."/>
            <person name="Castanera R."/>
            <person name="Culley D."/>
            <person name="Daum C."/>
            <person name="Ezra D."/>
            <person name="Gonzalez J."/>
            <person name="Henrissat B."/>
            <person name="Kuo A."/>
            <person name="Liang C."/>
            <person name="Lipzen A."/>
            <person name="Lutzoni F."/>
            <person name="Magnuson J."/>
            <person name="Mondo S."/>
            <person name="Nolan M."/>
            <person name="Ohm R."/>
            <person name="Pangilinan J."/>
            <person name="Park H.-J."/>
            <person name="Ramirez L."/>
            <person name="Alfaro M."/>
            <person name="Sun H."/>
            <person name="Tritt A."/>
            <person name="Yoshinaga Y."/>
            <person name="Zwiers L.-H."/>
            <person name="Turgeon B."/>
            <person name="Goodwin S."/>
            <person name="Spatafora J."/>
            <person name="Crous P."/>
            <person name="Grigoriev I."/>
        </authorList>
    </citation>
    <scope>NUCLEOTIDE SEQUENCE</scope>
    <source>
        <strain evidence="1">CBS 122368</strain>
    </source>
</reference>
<evidence type="ECO:0000313" key="2">
    <source>
        <dbReference type="Proteomes" id="UP000800094"/>
    </source>
</evidence>
<sequence length="163" mass="18142">MAPIIPTLHPLPPPGLTLFHGFTARQQEALIVKEQFKHFSRSNLLVAFKGPDGGPGQMFLEIDEVKRRRWAFKSATTGEVVMNLVKEKHCFHPHVYHGMAPDGTEMWTLVLKRHSFSGTEYLLTVNPPNEPPISLPVENKIQGQGKGILLNGNAVATMDQPEV</sequence>
<dbReference type="GeneID" id="54585392"/>
<dbReference type="AlphaFoldDB" id="A0A6A6IIN3"/>
<gene>
    <name evidence="1" type="ORF">BU26DRAFT_550563</name>
</gene>
<dbReference type="Proteomes" id="UP000800094">
    <property type="component" value="Unassembled WGS sequence"/>
</dbReference>